<comment type="caution">
    <text evidence="2">The sequence shown here is derived from an EMBL/GenBank/DDBJ whole genome shotgun (WGS) entry which is preliminary data.</text>
</comment>
<feature type="domain" description="Transposase IS66 central" evidence="1">
    <location>
        <begin position="32"/>
        <end position="58"/>
    </location>
</feature>
<dbReference type="EMBL" id="DUTF01000186">
    <property type="protein sequence ID" value="HHY26715.1"/>
    <property type="molecule type" value="Genomic_DNA"/>
</dbReference>
<organism evidence="2 3">
    <name type="scientific">Desulfitobacterium dehalogenans</name>
    <dbReference type="NCBI Taxonomy" id="36854"/>
    <lineage>
        <taxon>Bacteria</taxon>
        <taxon>Bacillati</taxon>
        <taxon>Bacillota</taxon>
        <taxon>Clostridia</taxon>
        <taxon>Eubacteriales</taxon>
        <taxon>Desulfitobacteriaceae</taxon>
        <taxon>Desulfitobacterium</taxon>
    </lineage>
</organism>
<evidence type="ECO:0000313" key="2">
    <source>
        <dbReference type="EMBL" id="HHY26715.1"/>
    </source>
</evidence>
<accession>A0A7C7D5G3</accession>
<dbReference type="Proteomes" id="UP000553059">
    <property type="component" value="Unassembled WGS sequence"/>
</dbReference>
<proteinExistence type="predicted"/>
<evidence type="ECO:0000313" key="3">
    <source>
        <dbReference type="Proteomes" id="UP000553059"/>
    </source>
</evidence>
<evidence type="ECO:0000259" key="1">
    <source>
        <dbReference type="Pfam" id="PF03050"/>
    </source>
</evidence>
<dbReference type="InterPro" id="IPR004291">
    <property type="entry name" value="Transposase_IS66_central"/>
</dbReference>
<name>A0A7C7D5G3_9FIRM</name>
<gene>
    <name evidence="2" type="ORF">GX523_08225</name>
</gene>
<dbReference type="Pfam" id="PF03050">
    <property type="entry name" value="DDE_Tnp_IS66"/>
    <property type="match status" value="1"/>
</dbReference>
<protein>
    <submittedName>
        <fullName evidence="2">Transposase</fullName>
    </submittedName>
</protein>
<dbReference type="AlphaFoldDB" id="A0A7C7D5G3"/>
<sequence>MSKIHPGSGPAQIQIGSGVGLCPKPPKLANKLLKDGNCSSSNNLVENSIRPFTVGRKN</sequence>
<reference evidence="2 3" key="1">
    <citation type="journal article" date="2020" name="Biotechnol. Biofuels">
        <title>New insights from the biogas microbiome by comprehensive genome-resolved metagenomics of nearly 1600 species originating from multiple anaerobic digesters.</title>
        <authorList>
            <person name="Campanaro S."/>
            <person name="Treu L."/>
            <person name="Rodriguez-R L.M."/>
            <person name="Kovalovszki A."/>
            <person name="Ziels R.M."/>
            <person name="Maus I."/>
            <person name="Zhu X."/>
            <person name="Kougias P.G."/>
            <person name="Basile A."/>
            <person name="Luo G."/>
            <person name="Schluter A."/>
            <person name="Konstantinidis K.T."/>
            <person name="Angelidaki I."/>
        </authorList>
    </citation>
    <scope>NUCLEOTIDE SEQUENCE [LARGE SCALE GENOMIC DNA]</scope>
    <source>
        <strain evidence="2">AS05jafATM_4</strain>
    </source>
</reference>